<evidence type="ECO:0000256" key="7">
    <source>
        <dbReference type="ARBA" id="ARBA00022695"/>
    </source>
</evidence>
<evidence type="ECO:0000256" key="1">
    <source>
        <dbReference type="ARBA" id="ARBA00004726"/>
    </source>
</evidence>
<evidence type="ECO:0000256" key="2">
    <source>
        <dbReference type="ARBA" id="ARBA00010214"/>
    </source>
</evidence>
<dbReference type="Gene3D" id="3.40.50.620">
    <property type="entry name" value="HUPs"/>
    <property type="match status" value="1"/>
</dbReference>
<evidence type="ECO:0000256" key="11">
    <source>
        <dbReference type="ARBA" id="ARBA00049494"/>
    </source>
</evidence>
<accession>A0A2S9Q920</accession>
<dbReference type="SUPFAM" id="SSF52374">
    <property type="entry name" value="Nucleotidylyl transferase"/>
    <property type="match status" value="1"/>
</dbReference>
<keyword evidence="7" id="KW-0548">Nucleotidyltransferase</keyword>
<dbReference type="EMBL" id="PUEJ01000007">
    <property type="protein sequence ID" value="PRH85784.1"/>
    <property type="molecule type" value="Genomic_DNA"/>
</dbReference>
<dbReference type="GO" id="GO:0009231">
    <property type="term" value="P:riboflavin biosynthetic process"/>
    <property type="evidence" value="ECO:0007669"/>
    <property type="project" value="InterPro"/>
</dbReference>
<gene>
    <name evidence="13" type="ORF">C5L14_19720</name>
</gene>
<comment type="similarity">
    <text evidence="2">Belongs to the RibF family.</text>
</comment>
<evidence type="ECO:0000259" key="12">
    <source>
        <dbReference type="Pfam" id="PF06574"/>
    </source>
</evidence>
<keyword evidence="9" id="KW-0274">FAD</keyword>
<dbReference type="Pfam" id="PF06574">
    <property type="entry name" value="FAD_syn"/>
    <property type="match status" value="1"/>
</dbReference>
<dbReference type="GO" id="GO:0006747">
    <property type="term" value="P:FAD biosynthetic process"/>
    <property type="evidence" value="ECO:0007669"/>
    <property type="project" value="UniProtKB-UniPathway"/>
</dbReference>
<dbReference type="PANTHER" id="PTHR22749">
    <property type="entry name" value="RIBOFLAVIN KINASE/FMN ADENYLYLTRANSFERASE"/>
    <property type="match status" value="1"/>
</dbReference>
<evidence type="ECO:0000256" key="9">
    <source>
        <dbReference type="ARBA" id="ARBA00022827"/>
    </source>
</evidence>
<keyword evidence="4" id="KW-0285">Flavoprotein</keyword>
<dbReference type="CDD" id="cd02064">
    <property type="entry name" value="FAD_synthetase_N"/>
    <property type="match status" value="1"/>
</dbReference>
<dbReference type="AlphaFoldDB" id="A0A2S9Q920"/>
<comment type="catalytic activity">
    <reaction evidence="11">
        <text>FMN + ATP + H(+) = FAD + diphosphate</text>
        <dbReference type="Rhea" id="RHEA:17237"/>
        <dbReference type="ChEBI" id="CHEBI:15378"/>
        <dbReference type="ChEBI" id="CHEBI:30616"/>
        <dbReference type="ChEBI" id="CHEBI:33019"/>
        <dbReference type="ChEBI" id="CHEBI:57692"/>
        <dbReference type="ChEBI" id="CHEBI:58210"/>
        <dbReference type="EC" id="2.7.7.2"/>
    </reaction>
</comment>
<protein>
    <recommendedName>
        <fullName evidence="3">FAD synthase</fullName>
        <ecNumber evidence="3">2.7.7.2</ecNumber>
    </recommendedName>
</protein>
<evidence type="ECO:0000313" key="14">
    <source>
        <dbReference type="Proteomes" id="UP000237682"/>
    </source>
</evidence>
<evidence type="ECO:0000256" key="10">
    <source>
        <dbReference type="ARBA" id="ARBA00022840"/>
    </source>
</evidence>
<proteinExistence type="inferred from homology"/>
<dbReference type="InterPro" id="IPR015864">
    <property type="entry name" value="FAD_synthase"/>
</dbReference>
<evidence type="ECO:0000256" key="3">
    <source>
        <dbReference type="ARBA" id="ARBA00012393"/>
    </source>
</evidence>
<reference evidence="13 14" key="1">
    <citation type="submission" date="2018-02" db="EMBL/GenBank/DDBJ databases">
        <title>Whole genome sequencing of endophytic bacterium.</title>
        <authorList>
            <person name="Eedara R."/>
            <person name="Podile A.R."/>
        </authorList>
    </citation>
    <scope>NUCLEOTIDE SEQUENCE [LARGE SCALE GENOMIC DNA]</scope>
    <source>
        <strain evidence="13 14">RP1T</strain>
    </source>
</reference>
<keyword evidence="14" id="KW-1185">Reference proteome</keyword>
<dbReference type="RefSeq" id="WP_105863779.1">
    <property type="nucleotide sequence ID" value="NZ_PUEJ01000007.1"/>
</dbReference>
<dbReference type="OrthoDB" id="9803667at2"/>
<evidence type="ECO:0000313" key="13">
    <source>
        <dbReference type="EMBL" id="PRH85784.1"/>
    </source>
</evidence>
<keyword evidence="5" id="KW-0288">FMN</keyword>
<keyword evidence="6" id="KW-0808">Transferase</keyword>
<sequence>MAWTQPIQHEPRQPAGHGRLRHVADRLPASDPDRGAVLLLGNFDGFHRGHHALLDAAERIAGEDLPLGVMSCEPHPRSFFRRADCPFRLTTPTTKAHRFAALGFDYVFSPIFDAAFASLTPAEFAHGVLKQGLGVSHAVIGDDFRFGRSRAGDADLLARLGRSLGFGVTRVPEISANARRCSSSQVRAFLRAGDIRAANGLLGTPWLVEAVASGGQLALSPTLCRPPAGLYLCWTGSAARQLHLSADGVVTADQGASPAAGLLRFLDRLA</sequence>
<evidence type="ECO:0000256" key="8">
    <source>
        <dbReference type="ARBA" id="ARBA00022741"/>
    </source>
</evidence>
<keyword evidence="10" id="KW-0067">ATP-binding</keyword>
<comment type="caution">
    <text evidence="13">The sequence shown here is derived from an EMBL/GenBank/DDBJ whole genome shotgun (WGS) entry which is preliminary data.</text>
</comment>
<evidence type="ECO:0000256" key="6">
    <source>
        <dbReference type="ARBA" id="ARBA00022679"/>
    </source>
</evidence>
<dbReference type="UniPathway" id="UPA00277">
    <property type="reaction ID" value="UER00407"/>
</dbReference>
<dbReference type="GO" id="GO:0008531">
    <property type="term" value="F:riboflavin kinase activity"/>
    <property type="evidence" value="ECO:0007669"/>
    <property type="project" value="TreeGrafter"/>
</dbReference>
<dbReference type="Proteomes" id="UP000237682">
    <property type="component" value="Unassembled WGS sequence"/>
</dbReference>
<dbReference type="InterPro" id="IPR023468">
    <property type="entry name" value="Riboflavin_kinase"/>
</dbReference>
<dbReference type="GO" id="GO:0005524">
    <property type="term" value="F:ATP binding"/>
    <property type="evidence" value="ECO:0007669"/>
    <property type="project" value="UniProtKB-KW"/>
</dbReference>
<dbReference type="InterPro" id="IPR014729">
    <property type="entry name" value="Rossmann-like_a/b/a_fold"/>
</dbReference>
<evidence type="ECO:0000256" key="5">
    <source>
        <dbReference type="ARBA" id="ARBA00022643"/>
    </source>
</evidence>
<comment type="pathway">
    <text evidence="1">Cofactor biosynthesis; FAD biosynthesis; FAD from FMN: step 1/1.</text>
</comment>
<dbReference type="GO" id="GO:0009398">
    <property type="term" value="P:FMN biosynthetic process"/>
    <property type="evidence" value="ECO:0007669"/>
    <property type="project" value="TreeGrafter"/>
</dbReference>
<evidence type="ECO:0000256" key="4">
    <source>
        <dbReference type="ARBA" id="ARBA00022630"/>
    </source>
</evidence>
<organism evidence="13 14">
    <name type="scientific">Labrys okinawensis</name>
    <dbReference type="NCBI Taxonomy" id="346911"/>
    <lineage>
        <taxon>Bacteria</taxon>
        <taxon>Pseudomonadati</taxon>
        <taxon>Pseudomonadota</taxon>
        <taxon>Alphaproteobacteria</taxon>
        <taxon>Hyphomicrobiales</taxon>
        <taxon>Xanthobacteraceae</taxon>
        <taxon>Labrys</taxon>
    </lineage>
</organism>
<feature type="domain" description="FAD synthetase" evidence="12">
    <location>
        <begin position="33"/>
        <end position="184"/>
    </location>
</feature>
<dbReference type="GO" id="GO:0003919">
    <property type="term" value="F:FMN adenylyltransferase activity"/>
    <property type="evidence" value="ECO:0007669"/>
    <property type="project" value="UniProtKB-EC"/>
</dbReference>
<keyword evidence="8" id="KW-0547">Nucleotide-binding</keyword>
<dbReference type="EC" id="2.7.7.2" evidence="3"/>
<dbReference type="PANTHER" id="PTHR22749:SF6">
    <property type="entry name" value="RIBOFLAVIN KINASE"/>
    <property type="match status" value="1"/>
</dbReference>
<name>A0A2S9Q920_9HYPH</name>